<dbReference type="Gene3D" id="3.40.50.300">
    <property type="entry name" value="P-loop containing nucleotide triphosphate hydrolases"/>
    <property type="match status" value="1"/>
</dbReference>
<keyword evidence="3 5" id="KW-0547">Nucleotide-binding</keyword>
<evidence type="ECO:0000256" key="2">
    <source>
        <dbReference type="ARBA" id="ARBA00022527"/>
    </source>
</evidence>
<protein>
    <recommendedName>
        <fullName evidence="6">Protein kinase domain-containing protein</fullName>
    </recommendedName>
</protein>
<gene>
    <name evidence="7" type="ORF">PMEA_00008077</name>
</gene>
<dbReference type="GO" id="GO:0004674">
    <property type="term" value="F:protein serine/threonine kinase activity"/>
    <property type="evidence" value="ECO:0007669"/>
    <property type="project" value="UniProtKB-KW"/>
</dbReference>
<accession>A0AAU9WNM3</accession>
<dbReference type="PROSITE" id="PS00108">
    <property type="entry name" value="PROTEIN_KINASE_ST"/>
    <property type="match status" value="1"/>
</dbReference>
<dbReference type="PROSITE" id="PS00107">
    <property type="entry name" value="PROTEIN_KINASE_ATP"/>
    <property type="match status" value="1"/>
</dbReference>
<evidence type="ECO:0000256" key="4">
    <source>
        <dbReference type="ARBA" id="ARBA00022840"/>
    </source>
</evidence>
<evidence type="ECO:0000313" key="7">
    <source>
        <dbReference type="EMBL" id="CAH3120080.1"/>
    </source>
</evidence>
<comment type="similarity">
    <text evidence="1">Belongs to the protein kinase superfamily. TKL Ser/Thr protein kinase family. ROCO subfamily.</text>
</comment>
<dbReference type="InterPro" id="IPR001245">
    <property type="entry name" value="Ser-Thr/Tyr_kinase_cat_dom"/>
</dbReference>
<dbReference type="Pfam" id="PF07714">
    <property type="entry name" value="PK_Tyr_Ser-Thr"/>
    <property type="match status" value="1"/>
</dbReference>
<evidence type="ECO:0000256" key="5">
    <source>
        <dbReference type="PROSITE-ProRule" id="PRU10141"/>
    </source>
</evidence>
<evidence type="ECO:0000256" key="1">
    <source>
        <dbReference type="ARBA" id="ARBA00008171"/>
    </source>
</evidence>
<dbReference type="Gene3D" id="1.10.510.10">
    <property type="entry name" value="Transferase(Phosphotransferase) domain 1"/>
    <property type="match status" value="1"/>
</dbReference>
<evidence type="ECO:0000259" key="6">
    <source>
        <dbReference type="PROSITE" id="PS50011"/>
    </source>
</evidence>
<name>A0AAU9WNM3_9CNID</name>
<dbReference type="SMART" id="SM00220">
    <property type="entry name" value="S_TKc"/>
    <property type="match status" value="1"/>
</dbReference>
<dbReference type="InterPro" id="IPR008271">
    <property type="entry name" value="Ser/Thr_kinase_AS"/>
</dbReference>
<feature type="binding site" evidence="5">
    <location>
        <position position="746"/>
    </location>
    <ligand>
        <name>ATP</name>
        <dbReference type="ChEBI" id="CHEBI:30616"/>
    </ligand>
</feature>
<dbReference type="AlphaFoldDB" id="A0AAU9WNM3"/>
<dbReference type="Gene3D" id="3.30.200.20">
    <property type="entry name" value="Phosphorylase Kinase, domain 1"/>
    <property type="match status" value="1"/>
</dbReference>
<proteinExistence type="inferred from homology"/>
<keyword evidence="8" id="KW-1185">Reference proteome</keyword>
<dbReference type="GO" id="GO:0005524">
    <property type="term" value="F:ATP binding"/>
    <property type="evidence" value="ECO:0007669"/>
    <property type="project" value="UniProtKB-UniRule"/>
</dbReference>
<reference evidence="7 8" key="1">
    <citation type="submission" date="2022-05" db="EMBL/GenBank/DDBJ databases">
        <authorList>
            <consortium name="Genoscope - CEA"/>
            <person name="William W."/>
        </authorList>
    </citation>
    <scope>NUCLEOTIDE SEQUENCE [LARGE SCALE GENOMIC DNA]</scope>
</reference>
<dbReference type="PROSITE" id="PS50011">
    <property type="entry name" value="PROTEIN_KINASE_DOM"/>
    <property type="match status" value="1"/>
</dbReference>
<dbReference type="EMBL" id="CALNXJ010000017">
    <property type="protein sequence ID" value="CAH3120080.1"/>
    <property type="molecule type" value="Genomic_DNA"/>
</dbReference>
<dbReference type="SUPFAM" id="SSF52540">
    <property type="entry name" value="P-loop containing nucleoside triphosphate hydrolases"/>
    <property type="match status" value="1"/>
</dbReference>
<dbReference type="SUPFAM" id="SSF56112">
    <property type="entry name" value="Protein kinase-like (PK-like)"/>
    <property type="match status" value="1"/>
</dbReference>
<organism evidence="7 8">
    <name type="scientific">Pocillopora meandrina</name>
    <dbReference type="NCBI Taxonomy" id="46732"/>
    <lineage>
        <taxon>Eukaryota</taxon>
        <taxon>Metazoa</taxon>
        <taxon>Cnidaria</taxon>
        <taxon>Anthozoa</taxon>
        <taxon>Hexacorallia</taxon>
        <taxon>Scleractinia</taxon>
        <taxon>Astrocoeniina</taxon>
        <taxon>Pocilloporidae</taxon>
        <taxon>Pocillopora</taxon>
    </lineage>
</organism>
<dbReference type="PANTHER" id="PTHR26392:SF92">
    <property type="entry name" value="PROTEIN KINASE DOMAIN-CONTAINING PROTEIN"/>
    <property type="match status" value="1"/>
</dbReference>
<dbReference type="Pfam" id="PF00350">
    <property type="entry name" value="Dynamin_N"/>
    <property type="match status" value="1"/>
</dbReference>
<dbReference type="PANTHER" id="PTHR26392">
    <property type="entry name" value="MITOGEN-ACTIVATED PROTEIN KINASE KINASE KINASE 7-RELATED"/>
    <property type="match status" value="1"/>
</dbReference>
<keyword evidence="4 5" id="KW-0067">ATP-binding</keyword>
<feature type="domain" description="Protein kinase" evidence="6">
    <location>
        <begin position="713"/>
        <end position="982"/>
    </location>
</feature>
<dbReference type="Proteomes" id="UP001159428">
    <property type="component" value="Unassembled WGS sequence"/>
</dbReference>
<keyword evidence="2" id="KW-0723">Serine/threonine-protein kinase</keyword>
<dbReference type="InterPro" id="IPR045063">
    <property type="entry name" value="Dynamin_N"/>
</dbReference>
<comment type="caution">
    <text evidence="7">The sequence shown here is derived from an EMBL/GenBank/DDBJ whole genome shotgun (WGS) entry which is preliminary data.</text>
</comment>
<dbReference type="InterPro" id="IPR017441">
    <property type="entry name" value="Protein_kinase_ATP_BS"/>
</dbReference>
<evidence type="ECO:0000256" key="3">
    <source>
        <dbReference type="ARBA" id="ARBA00022741"/>
    </source>
</evidence>
<dbReference type="InterPro" id="IPR011009">
    <property type="entry name" value="Kinase-like_dom_sf"/>
</dbReference>
<evidence type="ECO:0000313" key="8">
    <source>
        <dbReference type="Proteomes" id="UP001159428"/>
    </source>
</evidence>
<sequence length="991" mass="112566">MSTLPDIDKIDDIVEMASTMATLKIPSKGLKTLDEMKAKVKETLQSSEKKSSWTAKEAFSVLTEAKKEDERKRATLFSFYERTDVCLQSMDGKVHALLEQNIGNLKEKIASHKQNLLKREYIVLVAGETSSGKSTLLNLILGEQLLPYSVLSTTSTICELRYGETPKLVAHFKNKELGDITKTVVLDEPSEASEQSYLQQISEFVHLKTNREKGSDYEKIELFWPHNLLKENIVIVDSPGIGESTIMDDIVKEYLPEAFAFIYVIKSDNAGGIQRDRVEKLIEHARQISLDKQRESSSNCALFVCNKWDQVPPEETDEVKNYVVTKLTQCWPSLDPESQIIYMSAREAIEAQKLGMVTKEFAELMKSIKSMVLKSIEARLQIQWRWLDYLLARMALHTKAFIRNSSKDRKNMIDRMMFITDRLQSIERQQGTVSKELQSYLEKKTDDAVTTLSRYLKSAEVMQQFSSWTLDDAPKTEENWELTRNYIQKALTNRLQETIEEWEEKNQVFSDARASLIQYFQERFSYVVGQLRTLEESVLAGDAANSAGGPLASDDFSVAEKVIIGVTSPIWVPVGLVVLVVSVPVVGAIAVKEKLGNWNKTRQYNKDKCAFMVKASQEYLNEAAKEQQLKSFVMEQLKEAQVCLKQVLDRIPQLIEADKMLCQQLRDENRSKKEVEDFYKPLQEMSVLIRDEMALFGIKEVRKMDISCDDLEWKDDALLGGGAFAAVYRGKLKIRGDDKSVDVAVKVWNDELEVTVSNFLSEAEILRKLNHPFIVKFYGAALHKVGERLKAILVMELCKENLMRYIFRRESNIPGKSSTATAARDVIGWAKDIADALEYIHRQGIVHRDLKLENILLSQENIVKVADVGVSKEAKAITGTLAGTPVYLAPEVINSCLYDYKADIYSLGIMLWEMWYGNRALLDVGGNVYEFFEKVVGGARPTHVEGLKKPPAGLHDLMQRCWEEKPDNRPDARKCCERLTQLSQEVSAPSS</sequence>
<dbReference type="InterPro" id="IPR000719">
    <property type="entry name" value="Prot_kinase_dom"/>
</dbReference>
<keyword evidence="2" id="KW-0808">Transferase</keyword>
<keyword evidence="2" id="KW-0418">Kinase</keyword>
<dbReference type="InterPro" id="IPR027417">
    <property type="entry name" value="P-loop_NTPase"/>
</dbReference>